<gene>
    <name evidence="1" type="ORF">HPB48_006112</name>
</gene>
<dbReference type="AlphaFoldDB" id="A0A9J6GYY9"/>
<protein>
    <submittedName>
        <fullName evidence="1">Uncharacterized protein</fullName>
    </submittedName>
</protein>
<name>A0A9J6GYY9_HAELO</name>
<proteinExistence type="predicted"/>
<keyword evidence="2" id="KW-1185">Reference proteome</keyword>
<accession>A0A9J6GYY9</accession>
<sequence length="122" mass="13769">MPTGPTDVTFSGRVGVWPHQRELRMFKGTIEEDAEDWLKHYQRVSKYNSFVNEFRASFRDTAAPKKKAEQTLAQKAQVPGETCTTCIEEVLKLCSLVNPSMPDEDKVGHVLKVLLKISITTS</sequence>
<evidence type="ECO:0000313" key="1">
    <source>
        <dbReference type="EMBL" id="KAH9379872.1"/>
    </source>
</evidence>
<organism evidence="1 2">
    <name type="scientific">Haemaphysalis longicornis</name>
    <name type="common">Bush tick</name>
    <dbReference type="NCBI Taxonomy" id="44386"/>
    <lineage>
        <taxon>Eukaryota</taxon>
        <taxon>Metazoa</taxon>
        <taxon>Ecdysozoa</taxon>
        <taxon>Arthropoda</taxon>
        <taxon>Chelicerata</taxon>
        <taxon>Arachnida</taxon>
        <taxon>Acari</taxon>
        <taxon>Parasitiformes</taxon>
        <taxon>Ixodida</taxon>
        <taxon>Ixodoidea</taxon>
        <taxon>Ixodidae</taxon>
        <taxon>Haemaphysalinae</taxon>
        <taxon>Haemaphysalis</taxon>
    </lineage>
</organism>
<comment type="caution">
    <text evidence="1">The sequence shown here is derived from an EMBL/GenBank/DDBJ whole genome shotgun (WGS) entry which is preliminary data.</text>
</comment>
<reference evidence="1 2" key="1">
    <citation type="journal article" date="2020" name="Cell">
        <title>Large-Scale Comparative Analyses of Tick Genomes Elucidate Their Genetic Diversity and Vector Capacities.</title>
        <authorList>
            <consortium name="Tick Genome and Microbiome Consortium (TIGMIC)"/>
            <person name="Jia N."/>
            <person name="Wang J."/>
            <person name="Shi W."/>
            <person name="Du L."/>
            <person name="Sun Y."/>
            <person name="Zhan W."/>
            <person name="Jiang J.F."/>
            <person name="Wang Q."/>
            <person name="Zhang B."/>
            <person name="Ji P."/>
            <person name="Bell-Sakyi L."/>
            <person name="Cui X.M."/>
            <person name="Yuan T.T."/>
            <person name="Jiang B.G."/>
            <person name="Yang W.F."/>
            <person name="Lam T.T."/>
            <person name="Chang Q.C."/>
            <person name="Ding S.J."/>
            <person name="Wang X.J."/>
            <person name="Zhu J.G."/>
            <person name="Ruan X.D."/>
            <person name="Zhao L."/>
            <person name="Wei J.T."/>
            <person name="Ye R.Z."/>
            <person name="Que T.C."/>
            <person name="Du C.H."/>
            <person name="Zhou Y.H."/>
            <person name="Cheng J.X."/>
            <person name="Dai P.F."/>
            <person name="Guo W.B."/>
            <person name="Han X.H."/>
            <person name="Huang E.J."/>
            <person name="Li L.F."/>
            <person name="Wei W."/>
            <person name="Gao Y.C."/>
            <person name="Liu J.Z."/>
            <person name="Shao H.Z."/>
            <person name="Wang X."/>
            <person name="Wang C.C."/>
            <person name="Yang T.C."/>
            <person name="Huo Q.B."/>
            <person name="Li W."/>
            <person name="Chen H.Y."/>
            <person name="Chen S.E."/>
            <person name="Zhou L.G."/>
            <person name="Ni X.B."/>
            <person name="Tian J.H."/>
            <person name="Sheng Y."/>
            <person name="Liu T."/>
            <person name="Pan Y.S."/>
            <person name="Xia L.Y."/>
            <person name="Li J."/>
            <person name="Zhao F."/>
            <person name="Cao W.C."/>
        </authorList>
    </citation>
    <scope>NUCLEOTIDE SEQUENCE [LARGE SCALE GENOMIC DNA]</scope>
    <source>
        <strain evidence="1">HaeL-2018</strain>
    </source>
</reference>
<dbReference type="VEuPathDB" id="VectorBase:HLOH_055275"/>
<dbReference type="EMBL" id="JABSTR010000010">
    <property type="protein sequence ID" value="KAH9379872.1"/>
    <property type="molecule type" value="Genomic_DNA"/>
</dbReference>
<dbReference type="OrthoDB" id="10037266at2759"/>
<evidence type="ECO:0000313" key="2">
    <source>
        <dbReference type="Proteomes" id="UP000821853"/>
    </source>
</evidence>
<dbReference type="Proteomes" id="UP000821853">
    <property type="component" value="Chromosome 8"/>
</dbReference>